<gene>
    <name evidence="1" type="ORF">GCM10007874_50350</name>
</gene>
<dbReference type="Proteomes" id="UP001156882">
    <property type="component" value="Unassembled WGS sequence"/>
</dbReference>
<organism evidence="1 2">
    <name type="scientific">Labrys miyagiensis</name>
    <dbReference type="NCBI Taxonomy" id="346912"/>
    <lineage>
        <taxon>Bacteria</taxon>
        <taxon>Pseudomonadati</taxon>
        <taxon>Pseudomonadota</taxon>
        <taxon>Alphaproteobacteria</taxon>
        <taxon>Hyphomicrobiales</taxon>
        <taxon>Xanthobacteraceae</taxon>
        <taxon>Labrys</taxon>
    </lineage>
</organism>
<sequence>MATLADFCPNIVAERRLLNSLWQALYPADEARPPHWQPTATQVRQLNLRIIQGLGPKGEAIISKWLAVSPT</sequence>
<evidence type="ECO:0000313" key="2">
    <source>
        <dbReference type="Proteomes" id="UP001156882"/>
    </source>
</evidence>
<evidence type="ECO:0000313" key="1">
    <source>
        <dbReference type="EMBL" id="GLS22018.1"/>
    </source>
</evidence>
<name>A0ABQ6CNV5_9HYPH</name>
<comment type="caution">
    <text evidence="1">The sequence shown here is derived from an EMBL/GenBank/DDBJ whole genome shotgun (WGS) entry which is preliminary data.</text>
</comment>
<keyword evidence="2" id="KW-1185">Reference proteome</keyword>
<accession>A0ABQ6CNV5</accession>
<protein>
    <submittedName>
        <fullName evidence="1">Uncharacterized protein</fullName>
    </submittedName>
</protein>
<reference evidence="2" key="1">
    <citation type="journal article" date="2019" name="Int. J. Syst. Evol. Microbiol.">
        <title>The Global Catalogue of Microorganisms (GCM) 10K type strain sequencing project: providing services to taxonomists for standard genome sequencing and annotation.</title>
        <authorList>
            <consortium name="The Broad Institute Genomics Platform"/>
            <consortium name="The Broad Institute Genome Sequencing Center for Infectious Disease"/>
            <person name="Wu L."/>
            <person name="Ma J."/>
        </authorList>
    </citation>
    <scope>NUCLEOTIDE SEQUENCE [LARGE SCALE GENOMIC DNA]</scope>
    <source>
        <strain evidence="2">NBRC 101365</strain>
    </source>
</reference>
<proteinExistence type="predicted"/>
<dbReference type="EMBL" id="BSPC01000057">
    <property type="protein sequence ID" value="GLS22018.1"/>
    <property type="molecule type" value="Genomic_DNA"/>
</dbReference>